<dbReference type="Pfam" id="PF00069">
    <property type="entry name" value="Pkinase"/>
    <property type="match status" value="1"/>
</dbReference>
<dbReference type="GO" id="GO:0004674">
    <property type="term" value="F:protein serine/threonine kinase activity"/>
    <property type="evidence" value="ECO:0007669"/>
    <property type="project" value="UniProtKB-KW"/>
</dbReference>
<comment type="similarity">
    <text evidence="8">Belongs to the protein kinase superfamily.</text>
</comment>
<dbReference type="InterPro" id="IPR008271">
    <property type="entry name" value="Ser/Thr_kinase_AS"/>
</dbReference>
<dbReference type="AlphaFoldDB" id="A0A1I7TLV2"/>
<evidence type="ECO:0000256" key="5">
    <source>
        <dbReference type="ARBA" id="ARBA00022777"/>
    </source>
</evidence>
<dbReference type="STRING" id="1561998.A0A1I7TLV2"/>
<proteinExistence type="inferred from homology"/>
<dbReference type="InterPro" id="IPR011009">
    <property type="entry name" value="Kinase-like_dom_sf"/>
</dbReference>
<accession>A0A1I7TLV2</accession>
<keyword evidence="3" id="KW-0808">Transferase</keyword>
<dbReference type="PROSITE" id="PS00108">
    <property type="entry name" value="PROTEIN_KINASE_ST"/>
    <property type="match status" value="1"/>
</dbReference>
<feature type="domain" description="AGC-kinase C-terminal" evidence="10">
    <location>
        <begin position="297"/>
        <end position="367"/>
    </location>
</feature>
<dbReference type="Proteomes" id="UP000095282">
    <property type="component" value="Unplaced"/>
</dbReference>
<evidence type="ECO:0000313" key="11">
    <source>
        <dbReference type="Proteomes" id="UP000095282"/>
    </source>
</evidence>
<dbReference type="Gene3D" id="3.30.200.20">
    <property type="entry name" value="Phosphorylase Kinase, domain 1"/>
    <property type="match status" value="1"/>
</dbReference>
<dbReference type="WBParaSite" id="Csp11.Scaffold628.g7199.t1">
    <property type="protein sequence ID" value="Csp11.Scaffold628.g7199.t1"/>
    <property type="gene ID" value="Csp11.Scaffold628.g7199"/>
</dbReference>
<evidence type="ECO:0000256" key="4">
    <source>
        <dbReference type="ARBA" id="ARBA00022741"/>
    </source>
</evidence>
<evidence type="ECO:0000256" key="1">
    <source>
        <dbReference type="ARBA" id="ARBA00022527"/>
    </source>
</evidence>
<dbReference type="InterPro" id="IPR000719">
    <property type="entry name" value="Prot_kinase_dom"/>
</dbReference>
<reference evidence="12" key="1">
    <citation type="submission" date="2016-11" db="UniProtKB">
        <authorList>
            <consortium name="WormBaseParasite"/>
        </authorList>
    </citation>
    <scope>IDENTIFICATION</scope>
</reference>
<keyword evidence="6 7" id="KW-0067">ATP-binding</keyword>
<dbReference type="Pfam" id="PF00433">
    <property type="entry name" value="Pkinase_C"/>
    <property type="match status" value="1"/>
</dbReference>
<dbReference type="Gene3D" id="1.10.510.10">
    <property type="entry name" value="Transferase(Phosphotransferase) domain 1"/>
    <property type="match status" value="1"/>
</dbReference>
<dbReference type="PROSITE" id="PS50011">
    <property type="entry name" value="PROTEIN_KINASE_DOM"/>
    <property type="match status" value="1"/>
</dbReference>
<dbReference type="SMART" id="SM00220">
    <property type="entry name" value="S_TKc"/>
    <property type="match status" value="1"/>
</dbReference>
<evidence type="ECO:0000256" key="8">
    <source>
        <dbReference type="RuleBase" id="RU000304"/>
    </source>
</evidence>
<keyword evidence="4 7" id="KW-0547">Nucleotide-binding</keyword>
<evidence type="ECO:0000259" key="10">
    <source>
        <dbReference type="PROSITE" id="PS51285"/>
    </source>
</evidence>
<sequence length="390" mass="45160">MKTRRDRVCNSKTEPRKENLPSFEQPLVEELKNVVVSDKCLGPDDFELLKLVGKGGYGKVFQAQKKDDKQIFALKVVKRPTKKIDLKHLYDEKKILETVKSPFLCEMHYSFEVDKKLYLVLEFLSGGELFTLLNREERLNEDASRFYLAEMTLALEHLHDNDVIYRDLKPDNIMLDKNGHIKLTDFGLSKFNVPKGKSTSTFCGTIEYMAPEIVNKSAYGHSVDIWALGIVMYDMLTGGPPFYGETEEEQIDNIRRGKVRMPSNLSDGGKAFLRSLLIRIPHRRIAIPEIKNLEFFKIIDWEKLRARDFEPPFKPNLENELDVSQFDTSFTDLPPEDSPFKPMKVEDQNDPFVGFDCQCSETKKKKQSEPKSKSSAARKWVFDKLFMCFR</sequence>
<protein>
    <submittedName>
        <fullName evidence="12">Non-specific serine/threonine protein kinase</fullName>
    </submittedName>
</protein>
<evidence type="ECO:0000256" key="7">
    <source>
        <dbReference type="PROSITE-ProRule" id="PRU10141"/>
    </source>
</evidence>
<name>A0A1I7TLV2_9PELO</name>
<dbReference type="PROSITE" id="PS00107">
    <property type="entry name" value="PROTEIN_KINASE_ATP"/>
    <property type="match status" value="1"/>
</dbReference>
<dbReference type="eggNOG" id="KOG0598">
    <property type="taxonomic scope" value="Eukaryota"/>
</dbReference>
<feature type="domain" description="Protein kinase" evidence="9">
    <location>
        <begin position="46"/>
        <end position="296"/>
    </location>
</feature>
<feature type="binding site" evidence="7">
    <location>
        <position position="75"/>
    </location>
    <ligand>
        <name>ATP</name>
        <dbReference type="ChEBI" id="CHEBI:30616"/>
    </ligand>
</feature>
<keyword evidence="5" id="KW-0418">Kinase</keyword>
<keyword evidence="1 8" id="KW-0723">Serine/threonine-protein kinase</keyword>
<evidence type="ECO:0000256" key="6">
    <source>
        <dbReference type="ARBA" id="ARBA00022840"/>
    </source>
</evidence>
<dbReference type="InterPro" id="IPR000961">
    <property type="entry name" value="AGC-kinase_C"/>
</dbReference>
<dbReference type="GO" id="GO:0005524">
    <property type="term" value="F:ATP binding"/>
    <property type="evidence" value="ECO:0007669"/>
    <property type="project" value="UniProtKB-UniRule"/>
</dbReference>
<keyword evidence="2" id="KW-0597">Phosphoprotein</keyword>
<evidence type="ECO:0000259" key="9">
    <source>
        <dbReference type="PROSITE" id="PS50011"/>
    </source>
</evidence>
<organism evidence="11 12">
    <name type="scientific">Caenorhabditis tropicalis</name>
    <dbReference type="NCBI Taxonomy" id="1561998"/>
    <lineage>
        <taxon>Eukaryota</taxon>
        <taxon>Metazoa</taxon>
        <taxon>Ecdysozoa</taxon>
        <taxon>Nematoda</taxon>
        <taxon>Chromadorea</taxon>
        <taxon>Rhabditida</taxon>
        <taxon>Rhabditina</taxon>
        <taxon>Rhabditomorpha</taxon>
        <taxon>Rhabditoidea</taxon>
        <taxon>Rhabditidae</taxon>
        <taxon>Peloderinae</taxon>
        <taxon>Caenorhabditis</taxon>
    </lineage>
</organism>
<dbReference type="PANTHER" id="PTHR24351">
    <property type="entry name" value="RIBOSOMAL PROTEIN S6 KINASE"/>
    <property type="match status" value="1"/>
</dbReference>
<dbReference type="FunFam" id="1.10.510.10:FF:000008">
    <property type="entry name" value="Non-specific serine/threonine protein kinase"/>
    <property type="match status" value="1"/>
</dbReference>
<dbReference type="InterPro" id="IPR017441">
    <property type="entry name" value="Protein_kinase_ATP_BS"/>
</dbReference>
<dbReference type="InterPro" id="IPR017892">
    <property type="entry name" value="Pkinase_C"/>
</dbReference>
<dbReference type="SMART" id="SM00133">
    <property type="entry name" value="S_TK_X"/>
    <property type="match status" value="1"/>
</dbReference>
<dbReference type="PROSITE" id="PS51285">
    <property type="entry name" value="AGC_KINASE_CTER"/>
    <property type="match status" value="1"/>
</dbReference>
<evidence type="ECO:0000256" key="2">
    <source>
        <dbReference type="ARBA" id="ARBA00022553"/>
    </source>
</evidence>
<keyword evidence="11" id="KW-1185">Reference proteome</keyword>
<evidence type="ECO:0000313" key="12">
    <source>
        <dbReference type="WBParaSite" id="Csp11.Scaffold628.g7199.t1"/>
    </source>
</evidence>
<evidence type="ECO:0000256" key="3">
    <source>
        <dbReference type="ARBA" id="ARBA00022679"/>
    </source>
</evidence>
<dbReference type="SUPFAM" id="SSF56112">
    <property type="entry name" value="Protein kinase-like (PK-like)"/>
    <property type="match status" value="1"/>
</dbReference>